<dbReference type="InterPro" id="IPR058593">
    <property type="entry name" value="ARB_07466-like_C"/>
</dbReference>
<dbReference type="Pfam" id="PF26571">
    <property type="entry name" value="VldE"/>
    <property type="match status" value="1"/>
</dbReference>
<organism evidence="3 4">
    <name type="scientific">Actinopolymorpha pittospori</name>
    <dbReference type="NCBI Taxonomy" id="648752"/>
    <lineage>
        <taxon>Bacteria</taxon>
        <taxon>Bacillati</taxon>
        <taxon>Actinomycetota</taxon>
        <taxon>Actinomycetes</taxon>
        <taxon>Propionibacteriales</taxon>
        <taxon>Actinopolymorphaceae</taxon>
        <taxon>Actinopolymorpha</taxon>
    </lineage>
</organism>
<accession>A0A927N5U8</accession>
<gene>
    <name evidence="3" type="ORF">HEB94_009502</name>
</gene>
<keyword evidence="1" id="KW-0732">Signal</keyword>
<dbReference type="EMBL" id="JADBEM010000001">
    <property type="protein sequence ID" value="MBE1612654.1"/>
    <property type="molecule type" value="Genomic_DNA"/>
</dbReference>
<feature type="chain" id="PRO_5037227044" description="ARB-07466-like C-terminal domain-containing protein" evidence="1">
    <location>
        <begin position="40"/>
        <end position="254"/>
    </location>
</feature>
<dbReference type="Proteomes" id="UP000638648">
    <property type="component" value="Unassembled WGS sequence"/>
</dbReference>
<feature type="signal peptide" evidence="1">
    <location>
        <begin position="1"/>
        <end position="39"/>
    </location>
</feature>
<protein>
    <recommendedName>
        <fullName evidence="2">ARB-07466-like C-terminal domain-containing protein</fullName>
    </recommendedName>
</protein>
<feature type="domain" description="ARB-07466-like C-terminal" evidence="2">
    <location>
        <begin position="100"/>
        <end position="210"/>
    </location>
</feature>
<sequence>MPATTVPLRRRHRPAVLLVAVLALIAPVAITTTSQVASADPEADPADTWTVPGTLPGTGPGEDGGVGAARTHVYPRTPNFPPTIDAYATYQGGTTCSPMAKAGVVDVRDLVLRTYGRVSWAIVQQPCSSSVNEHKEGRALDIGFDARTTTGYNQGNDFLHWLLFPDQYGNANAMARRLGVMYVIWNRRMWRAYNPRGWQPYTGSDPHVNHVHISFSWRGAMRGTTWWTLGGTGAVPPAMDPDTIEGLRRPADLP</sequence>
<dbReference type="AlphaFoldDB" id="A0A927N5U8"/>
<name>A0A927N5U8_9ACTN</name>
<evidence type="ECO:0000256" key="1">
    <source>
        <dbReference type="SAM" id="SignalP"/>
    </source>
</evidence>
<reference evidence="3" key="1">
    <citation type="submission" date="2020-10" db="EMBL/GenBank/DDBJ databases">
        <title>Sequencing the genomes of 1000 actinobacteria strains.</title>
        <authorList>
            <person name="Klenk H.-P."/>
        </authorList>
    </citation>
    <scope>NUCLEOTIDE SEQUENCE</scope>
    <source>
        <strain evidence="3">DSM 45354</strain>
    </source>
</reference>
<evidence type="ECO:0000259" key="2">
    <source>
        <dbReference type="Pfam" id="PF26571"/>
    </source>
</evidence>
<proteinExistence type="predicted"/>
<comment type="caution">
    <text evidence="3">The sequence shown here is derived from an EMBL/GenBank/DDBJ whole genome shotgun (WGS) entry which is preliminary data.</text>
</comment>
<keyword evidence="4" id="KW-1185">Reference proteome</keyword>
<dbReference type="RefSeq" id="WP_192755657.1">
    <property type="nucleotide sequence ID" value="NZ_BAABJL010000140.1"/>
</dbReference>
<evidence type="ECO:0000313" key="3">
    <source>
        <dbReference type="EMBL" id="MBE1612654.1"/>
    </source>
</evidence>
<evidence type="ECO:0000313" key="4">
    <source>
        <dbReference type="Proteomes" id="UP000638648"/>
    </source>
</evidence>